<protein>
    <submittedName>
        <fullName evidence="1">Phosducin-like protein 2</fullName>
    </submittedName>
</protein>
<sequence length="250" mass="29547">MNPMQDIKVPVEVDPNEDTEWNDILRSHGIIPEKPPSPTLELENALDEAIKKQHENRLENKELDELDELEDEEDEEFLNFYKNKRMNELKQFQSKLKFGQVFPITKSEYEKEVTNDSENQFVILHMSSESSLQSRLLSSIFTQLAKKFADVKFVDIPARRCVENYPEANTPTILIYRNKNVVRQYITLTELGGNDCNLKDLENVLIKFKIVDEFDKRLIINQEEDFDDRKLKFTKRSIRNDDDDDDDFYD</sequence>
<proteinExistence type="predicted"/>
<evidence type="ECO:0000313" key="2">
    <source>
        <dbReference type="Proteomes" id="UP001152531"/>
    </source>
</evidence>
<dbReference type="Proteomes" id="UP001152531">
    <property type="component" value="Unassembled WGS sequence"/>
</dbReference>
<reference evidence="1" key="1">
    <citation type="submission" date="2022-06" db="EMBL/GenBank/DDBJ databases">
        <authorList>
            <person name="Legras J.-L."/>
            <person name="Devillers H."/>
            <person name="Grondin C."/>
        </authorList>
    </citation>
    <scope>NUCLEOTIDE SEQUENCE</scope>
    <source>
        <strain evidence="1">CLIB 1444</strain>
    </source>
</reference>
<accession>A0ACA9Y2U3</accession>
<keyword evidence="2" id="KW-1185">Reference proteome</keyword>
<name>A0ACA9Y2U3_9ASCO</name>
<organism evidence="1 2">
    <name type="scientific">[Candida] jaroonii</name>
    <dbReference type="NCBI Taxonomy" id="467808"/>
    <lineage>
        <taxon>Eukaryota</taxon>
        <taxon>Fungi</taxon>
        <taxon>Dikarya</taxon>
        <taxon>Ascomycota</taxon>
        <taxon>Saccharomycotina</taxon>
        <taxon>Pichiomycetes</taxon>
        <taxon>Debaryomycetaceae</taxon>
        <taxon>Yamadazyma</taxon>
    </lineage>
</organism>
<dbReference type="EMBL" id="CALSDN010000002">
    <property type="protein sequence ID" value="CAH6719284.1"/>
    <property type="molecule type" value="Genomic_DNA"/>
</dbReference>
<gene>
    <name evidence="1" type="ORF">CLIB1444_02S05006</name>
</gene>
<comment type="caution">
    <text evidence="1">The sequence shown here is derived from an EMBL/GenBank/DDBJ whole genome shotgun (WGS) entry which is preliminary data.</text>
</comment>
<evidence type="ECO:0000313" key="1">
    <source>
        <dbReference type="EMBL" id="CAH6719284.1"/>
    </source>
</evidence>